<gene>
    <name evidence="1" type="ORF">L6452_26483</name>
</gene>
<organism evidence="1 2">
    <name type="scientific">Arctium lappa</name>
    <name type="common">Greater burdock</name>
    <name type="synonym">Lappa major</name>
    <dbReference type="NCBI Taxonomy" id="4217"/>
    <lineage>
        <taxon>Eukaryota</taxon>
        <taxon>Viridiplantae</taxon>
        <taxon>Streptophyta</taxon>
        <taxon>Embryophyta</taxon>
        <taxon>Tracheophyta</taxon>
        <taxon>Spermatophyta</taxon>
        <taxon>Magnoliopsida</taxon>
        <taxon>eudicotyledons</taxon>
        <taxon>Gunneridae</taxon>
        <taxon>Pentapetalae</taxon>
        <taxon>asterids</taxon>
        <taxon>campanulids</taxon>
        <taxon>Asterales</taxon>
        <taxon>Asteraceae</taxon>
        <taxon>Carduoideae</taxon>
        <taxon>Cardueae</taxon>
        <taxon>Arctiinae</taxon>
        <taxon>Arctium</taxon>
    </lineage>
</organism>
<evidence type="ECO:0000313" key="2">
    <source>
        <dbReference type="Proteomes" id="UP001055879"/>
    </source>
</evidence>
<comment type="caution">
    <text evidence="1">The sequence shown here is derived from an EMBL/GenBank/DDBJ whole genome shotgun (WGS) entry which is preliminary data.</text>
</comment>
<dbReference type="EMBL" id="CM042055">
    <property type="protein sequence ID" value="KAI3701422.1"/>
    <property type="molecule type" value="Genomic_DNA"/>
</dbReference>
<proteinExistence type="predicted"/>
<sequence>MVKHLPQQKLPFFFHTNSPLFSLFPKSVSPHRISLNSAQIHSNPPNPALIAHFSYFKSIQIILNLVINFLFIAEINLSGFSLWKLEKNVAYSLWIRLLNP</sequence>
<keyword evidence="2" id="KW-1185">Reference proteome</keyword>
<name>A0ACB8ZTT1_ARCLA</name>
<dbReference type="Proteomes" id="UP001055879">
    <property type="component" value="Linkage Group LG09"/>
</dbReference>
<reference evidence="1 2" key="2">
    <citation type="journal article" date="2022" name="Mol. Ecol. Resour.">
        <title>The genomes of chicory, endive, great burdock and yacon provide insights into Asteraceae paleo-polyploidization history and plant inulin production.</title>
        <authorList>
            <person name="Fan W."/>
            <person name="Wang S."/>
            <person name="Wang H."/>
            <person name="Wang A."/>
            <person name="Jiang F."/>
            <person name="Liu H."/>
            <person name="Zhao H."/>
            <person name="Xu D."/>
            <person name="Zhang Y."/>
        </authorList>
    </citation>
    <scope>NUCLEOTIDE SEQUENCE [LARGE SCALE GENOMIC DNA]</scope>
    <source>
        <strain evidence="2">cv. Niubang</strain>
    </source>
</reference>
<reference evidence="2" key="1">
    <citation type="journal article" date="2022" name="Mol. Ecol. Resour.">
        <title>The genomes of chicory, endive, great burdock and yacon provide insights into Asteraceae palaeo-polyploidization history and plant inulin production.</title>
        <authorList>
            <person name="Fan W."/>
            <person name="Wang S."/>
            <person name="Wang H."/>
            <person name="Wang A."/>
            <person name="Jiang F."/>
            <person name="Liu H."/>
            <person name="Zhao H."/>
            <person name="Xu D."/>
            <person name="Zhang Y."/>
        </authorList>
    </citation>
    <scope>NUCLEOTIDE SEQUENCE [LARGE SCALE GENOMIC DNA]</scope>
    <source>
        <strain evidence="2">cv. Niubang</strain>
    </source>
</reference>
<evidence type="ECO:0000313" key="1">
    <source>
        <dbReference type="EMBL" id="KAI3701422.1"/>
    </source>
</evidence>
<accession>A0ACB8ZTT1</accession>
<protein>
    <submittedName>
        <fullName evidence="1">Uncharacterized protein</fullName>
    </submittedName>
</protein>